<reference evidence="2" key="1">
    <citation type="submission" date="2011-05" db="EMBL/GenBank/DDBJ databases">
        <authorList>
            <person name="Richards S.R."/>
            <person name="Qu J."/>
            <person name="Jiang H."/>
            <person name="Jhangiani S.N."/>
            <person name="Agravi P."/>
            <person name="Goodspeed R."/>
            <person name="Gross S."/>
            <person name="Mandapat C."/>
            <person name="Jackson L."/>
            <person name="Mathew T."/>
            <person name="Pu L."/>
            <person name="Thornton R."/>
            <person name="Saada N."/>
            <person name="Wilczek-Boney K.B."/>
            <person name="Lee S."/>
            <person name="Kovar C."/>
            <person name="Wu Y."/>
            <person name="Scherer S.E."/>
            <person name="Worley K.C."/>
            <person name="Muzny D.M."/>
            <person name="Gibbs R."/>
        </authorList>
    </citation>
    <scope>NUCLEOTIDE SEQUENCE</scope>
    <source>
        <strain evidence="2">Brora</strain>
    </source>
</reference>
<protein>
    <submittedName>
        <fullName evidence="1">Uncharacterized protein</fullName>
    </submittedName>
</protein>
<dbReference type="HOGENOM" id="CLU_2148991_0_0_1"/>
<dbReference type="AlphaFoldDB" id="T1IJ84"/>
<organism evidence="1 2">
    <name type="scientific">Strigamia maritima</name>
    <name type="common">European centipede</name>
    <name type="synonym">Geophilus maritimus</name>
    <dbReference type="NCBI Taxonomy" id="126957"/>
    <lineage>
        <taxon>Eukaryota</taxon>
        <taxon>Metazoa</taxon>
        <taxon>Ecdysozoa</taxon>
        <taxon>Arthropoda</taxon>
        <taxon>Myriapoda</taxon>
        <taxon>Chilopoda</taxon>
        <taxon>Pleurostigmophora</taxon>
        <taxon>Geophilomorpha</taxon>
        <taxon>Linotaeniidae</taxon>
        <taxon>Strigamia</taxon>
    </lineage>
</organism>
<evidence type="ECO:0000313" key="2">
    <source>
        <dbReference type="Proteomes" id="UP000014500"/>
    </source>
</evidence>
<dbReference type="Proteomes" id="UP000014500">
    <property type="component" value="Unassembled WGS sequence"/>
</dbReference>
<reference evidence="1" key="2">
    <citation type="submission" date="2015-02" db="UniProtKB">
        <authorList>
            <consortium name="EnsemblMetazoa"/>
        </authorList>
    </citation>
    <scope>IDENTIFICATION</scope>
</reference>
<evidence type="ECO:0000313" key="1">
    <source>
        <dbReference type="EnsemblMetazoa" id="SMAR000943-PA"/>
    </source>
</evidence>
<keyword evidence="2" id="KW-1185">Reference proteome</keyword>
<dbReference type="EnsemblMetazoa" id="SMAR000943-RA">
    <property type="protein sequence ID" value="SMAR000943-PA"/>
    <property type="gene ID" value="SMAR000943"/>
</dbReference>
<name>T1IJ84_STRMM</name>
<accession>T1IJ84</accession>
<dbReference type="EMBL" id="AFFK01014481">
    <property type="status" value="NOT_ANNOTATED_CDS"/>
    <property type="molecule type" value="Genomic_DNA"/>
</dbReference>
<sequence>MLGRIIEIPCKERKINTYFHIMSKTKILHVEIENVRVRFNRLASKQQLPSTDLCPVHLDDHWPHHFRQTSKGHYSDNVQKKAESHYSFFSTFSILFALKNCYLRGIRCFYIV</sequence>
<proteinExistence type="predicted"/>